<keyword evidence="2 5" id="KW-0378">Hydrolase</keyword>
<dbReference type="InterPro" id="IPR029058">
    <property type="entry name" value="AB_hydrolase_fold"/>
</dbReference>
<dbReference type="Gene3D" id="3.40.50.1820">
    <property type="entry name" value="alpha/beta hydrolase"/>
    <property type="match status" value="1"/>
</dbReference>
<evidence type="ECO:0000256" key="3">
    <source>
        <dbReference type="SAM" id="SignalP"/>
    </source>
</evidence>
<organism evidence="5 6">
    <name type="scientific">Reichenbachiella ulvae</name>
    <dbReference type="NCBI Taxonomy" id="2980104"/>
    <lineage>
        <taxon>Bacteria</taxon>
        <taxon>Pseudomonadati</taxon>
        <taxon>Bacteroidota</taxon>
        <taxon>Cytophagia</taxon>
        <taxon>Cytophagales</taxon>
        <taxon>Reichenbachiellaceae</taxon>
        <taxon>Reichenbachiella</taxon>
    </lineage>
</organism>
<comment type="similarity">
    <text evidence="1">Belongs to the 'GDXG' lipolytic enzyme family.</text>
</comment>
<evidence type="ECO:0000259" key="4">
    <source>
        <dbReference type="Pfam" id="PF20434"/>
    </source>
</evidence>
<feature type="chain" id="PRO_5045760179" evidence="3">
    <location>
        <begin position="22"/>
        <end position="305"/>
    </location>
</feature>
<reference evidence="5 6" key="1">
    <citation type="submission" date="2022-10" db="EMBL/GenBank/DDBJ databases">
        <title>Comparative genomics and taxonomic characterization of three novel marine species of genus Reichenbachiella exhibiting antioxidant and polysaccharide degradation activities.</title>
        <authorList>
            <person name="Muhammad N."/>
            <person name="Lee Y.-J."/>
            <person name="Ko J."/>
            <person name="Kim S.-G."/>
        </authorList>
    </citation>
    <scope>NUCLEOTIDE SEQUENCE [LARGE SCALE GENOMIC DNA]</scope>
    <source>
        <strain evidence="5 6">ABR2-5</strain>
    </source>
</reference>
<feature type="domain" description="BD-FAE-like" evidence="4">
    <location>
        <begin position="38"/>
        <end position="158"/>
    </location>
</feature>
<keyword evidence="3" id="KW-0732">Signal</keyword>
<evidence type="ECO:0000256" key="2">
    <source>
        <dbReference type="ARBA" id="ARBA00022801"/>
    </source>
</evidence>
<dbReference type="SUPFAM" id="SSF53474">
    <property type="entry name" value="alpha/beta-Hydrolases"/>
    <property type="match status" value="1"/>
</dbReference>
<protein>
    <submittedName>
        <fullName evidence="5">Alpha/beta hydrolase</fullName>
    </submittedName>
</protein>
<dbReference type="PANTHER" id="PTHR48081">
    <property type="entry name" value="AB HYDROLASE SUPERFAMILY PROTEIN C4A8.06C"/>
    <property type="match status" value="1"/>
</dbReference>
<dbReference type="GO" id="GO:0016787">
    <property type="term" value="F:hydrolase activity"/>
    <property type="evidence" value="ECO:0007669"/>
    <property type="project" value="UniProtKB-KW"/>
</dbReference>
<evidence type="ECO:0000256" key="1">
    <source>
        <dbReference type="ARBA" id="ARBA00010515"/>
    </source>
</evidence>
<proteinExistence type="inferred from homology"/>
<dbReference type="InterPro" id="IPR049492">
    <property type="entry name" value="BD-FAE-like_dom"/>
</dbReference>
<accession>A0ABT3CPA7</accession>
<dbReference type="Pfam" id="PF20434">
    <property type="entry name" value="BD-FAE"/>
    <property type="match status" value="1"/>
</dbReference>
<feature type="signal peptide" evidence="3">
    <location>
        <begin position="1"/>
        <end position="21"/>
    </location>
</feature>
<keyword evidence="6" id="KW-1185">Reference proteome</keyword>
<sequence length="305" mass="33986">MKRPIYYLIAVLLLISHLSLAQTTEVYFQNDSLELEVDIFEPSEANTGKRPLFLYVHGGGFSGGNKTAGHAISQYLAGKGLVAASIQYTLYMKDKNFSCGGVTSEKVKAIQISANQLKMATLFFIENAEKYNIDPTQIFIAGASAGAECILHAAYWDEATMNVYEKPWPADFRYAGMIASSGAIMDLNLIQKDNAIPTLLSHGTCDTAVPYGTAAHHYCPVTATGWLMLFGSHSIYEHLISLDKSTQLYTYCNGSHDYHSYLFKNQKEEVYQFIQSILQKSKVQKHWMVNTQDECGRFSAPSFCE</sequence>
<dbReference type="PROSITE" id="PS01173">
    <property type="entry name" value="LIPASE_GDXG_HIS"/>
    <property type="match status" value="1"/>
</dbReference>
<evidence type="ECO:0000313" key="5">
    <source>
        <dbReference type="EMBL" id="MCV9385521.1"/>
    </source>
</evidence>
<dbReference type="PANTHER" id="PTHR48081:SF8">
    <property type="entry name" value="ALPHA_BETA HYDROLASE FOLD-3 DOMAIN-CONTAINING PROTEIN-RELATED"/>
    <property type="match status" value="1"/>
</dbReference>
<evidence type="ECO:0000313" key="6">
    <source>
        <dbReference type="Proteomes" id="UP001300692"/>
    </source>
</evidence>
<dbReference type="InterPro" id="IPR002168">
    <property type="entry name" value="Lipase_GDXG_HIS_AS"/>
</dbReference>
<dbReference type="EMBL" id="JAOYOD010000001">
    <property type="protein sequence ID" value="MCV9385521.1"/>
    <property type="molecule type" value="Genomic_DNA"/>
</dbReference>
<comment type="caution">
    <text evidence="5">The sequence shown here is derived from an EMBL/GenBank/DDBJ whole genome shotgun (WGS) entry which is preliminary data.</text>
</comment>
<gene>
    <name evidence="5" type="ORF">N7U62_02550</name>
</gene>
<name>A0ABT3CPA7_9BACT</name>
<dbReference type="InterPro" id="IPR050300">
    <property type="entry name" value="GDXG_lipolytic_enzyme"/>
</dbReference>
<dbReference type="RefSeq" id="WP_264136309.1">
    <property type="nucleotide sequence ID" value="NZ_JAOYOD010000001.1"/>
</dbReference>
<dbReference type="Proteomes" id="UP001300692">
    <property type="component" value="Unassembled WGS sequence"/>
</dbReference>